<dbReference type="SUPFAM" id="SSF48452">
    <property type="entry name" value="TPR-like"/>
    <property type="match status" value="1"/>
</dbReference>
<dbReference type="Gene3D" id="3.40.50.300">
    <property type="entry name" value="P-loop containing nucleotide triphosphate hydrolases"/>
    <property type="match status" value="1"/>
</dbReference>
<dbReference type="PANTHER" id="PTHR47691">
    <property type="entry name" value="REGULATOR-RELATED"/>
    <property type="match status" value="1"/>
</dbReference>
<dbReference type="Gene3D" id="1.25.40.10">
    <property type="entry name" value="Tetratricopeptide repeat domain"/>
    <property type="match status" value="1"/>
</dbReference>
<evidence type="ECO:0000313" key="1">
    <source>
        <dbReference type="EMBL" id="NGY58082.1"/>
    </source>
</evidence>
<dbReference type="PRINTS" id="PR00364">
    <property type="entry name" value="DISEASERSIST"/>
</dbReference>
<dbReference type="PANTHER" id="PTHR47691:SF3">
    <property type="entry name" value="HTH-TYPE TRANSCRIPTIONAL REGULATOR RV0890C-RELATED"/>
    <property type="match status" value="1"/>
</dbReference>
<dbReference type="GO" id="GO:0043531">
    <property type="term" value="F:ADP binding"/>
    <property type="evidence" value="ECO:0007669"/>
    <property type="project" value="InterPro"/>
</dbReference>
<dbReference type="InterPro" id="IPR019734">
    <property type="entry name" value="TPR_rpt"/>
</dbReference>
<evidence type="ECO:0000313" key="2">
    <source>
        <dbReference type="Proteomes" id="UP000481360"/>
    </source>
</evidence>
<dbReference type="EMBL" id="JAAMPJ010000001">
    <property type="protein sequence ID" value="NGY58082.1"/>
    <property type="molecule type" value="Genomic_DNA"/>
</dbReference>
<proteinExistence type="predicted"/>
<accession>A0A7C9RQK5</accession>
<gene>
    <name evidence="1" type="ORF">G7043_03945</name>
</gene>
<keyword evidence="2" id="KW-1185">Reference proteome</keyword>
<comment type="caution">
    <text evidence="1">The sequence shown here is derived from an EMBL/GenBank/DDBJ whole genome shotgun (WGS) entry which is preliminary data.</text>
</comment>
<reference evidence="1 2" key="1">
    <citation type="submission" date="2020-03" db="EMBL/GenBank/DDBJ databases">
        <title>Isolation and identification of active actinomycetes.</title>
        <authorList>
            <person name="Sun X."/>
        </authorList>
    </citation>
    <scope>NUCLEOTIDE SEQUENCE [LARGE SCALE GENOMIC DNA]</scope>
    <source>
        <strain evidence="1 2">NEAU-D13</strain>
    </source>
</reference>
<dbReference type="SMART" id="SM00028">
    <property type="entry name" value="TPR"/>
    <property type="match status" value="4"/>
</dbReference>
<dbReference type="Proteomes" id="UP000481360">
    <property type="component" value="Unassembled WGS sequence"/>
</dbReference>
<dbReference type="InterPro" id="IPR011990">
    <property type="entry name" value="TPR-like_helical_dom_sf"/>
</dbReference>
<dbReference type="AlphaFoldDB" id="A0A7C9RQK5"/>
<organism evidence="1 2">
    <name type="scientific">Lentzea alba</name>
    <dbReference type="NCBI Taxonomy" id="2714351"/>
    <lineage>
        <taxon>Bacteria</taxon>
        <taxon>Bacillati</taxon>
        <taxon>Actinomycetota</taxon>
        <taxon>Actinomycetes</taxon>
        <taxon>Pseudonocardiales</taxon>
        <taxon>Pseudonocardiaceae</taxon>
        <taxon>Lentzea</taxon>
    </lineage>
</organism>
<protein>
    <submittedName>
        <fullName evidence="1">Tetratricopeptide repeat protein</fullName>
    </submittedName>
</protein>
<name>A0A7C9RQK5_9PSEU</name>
<dbReference type="InterPro" id="IPR027417">
    <property type="entry name" value="P-loop_NTPase"/>
</dbReference>
<sequence>MHSGGAMGAGVHNEMSGSVQGGVVQAGAVHGDIHLHSDSTTVPVPRQLLPAPAHFTDRASDLAELDAMLVPGERMLAVLAGPGGIGKTALALHWAHRVHDRFPDGQIYVDLGGFSGDTPMSSEEALGLFLRSLGVAPQRVPADLAEQAALYRSLTAGKSLLVLLDSAFSARQVRPLLPNSSSSAVVVTSRTRLTDLVVDGGRLLDVRPLMASSAVTLLAKTLGGNRIAEEQDRAEALVDLCGGLPIAVRVAAARLAARPKWSVGRVVSELADEQLRLAMLSPSRELSVQTTFDLSYRALDERTAVVYRRLALHPGQTFGPAVAASLLGQGLAEARHLIEELVDSSLLEEVAEDRYKFHDLLKLHARQQADKQDQSEDTDSALRHVLEWYLAGAMVADRIVTPHRRRLDYAFHTGPTEQPRFADREEALSWLELERTNLITAGQVSLSRGWPDLAWQLSDVLWPLLLHHKHYHDRVDIDLRGVEAARRWGNAIAEADMLKRLGRVCTTLGRYREAEEHLRGSVAVAAASDDQFGVAAAREGLALLYADTDRVAEAAAEFTALVELNRAWNADRSLALSLIHLGTALSRLGRTAEALPHLAEAKAVFGRLPEPDPYNSARVLVAQAWVHCRAQDFERANDVAEEALGMMRHVGSHEGLAHAHEVLAEVARHRGDTANAVDHLQQAVHLLTSLGSSRARVVSDRLRSWTGDDL</sequence>
<dbReference type="Pfam" id="PF13424">
    <property type="entry name" value="TPR_12"/>
    <property type="match status" value="1"/>
</dbReference>
<dbReference type="SUPFAM" id="SSF52540">
    <property type="entry name" value="P-loop containing nucleoside triphosphate hydrolases"/>
    <property type="match status" value="1"/>
</dbReference>